<keyword evidence="1" id="KW-0472">Membrane</keyword>
<evidence type="ECO:0000256" key="1">
    <source>
        <dbReference type="SAM" id="Phobius"/>
    </source>
</evidence>
<protein>
    <submittedName>
        <fullName evidence="2">Uncharacterized protein</fullName>
    </submittedName>
</protein>
<organism evidence="2 3">
    <name type="scientific">Nitrobacter winogradskyi (strain ATCC 25391 / DSM 10237 / CIP 104748 / NCIMB 11846 / Nb-255)</name>
    <dbReference type="NCBI Taxonomy" id="323098"/>
    <lineage>
        <taxon>Bacteria</taxon>
        <taxon>Pseudomonadati</taxon>
        <taxon>Pseudomonadota</taxon>
        <taxon>Alphaproteobacteria</taxon>
        <taxon>Hyphomicrobiales</taxon>
        <taxon>Nitrobacteraceae</taxon>
        <taxon>Nitrobacter</taxon>
    </lineage>
</organism>
<proteinExistence type="predicted"/>
<name>Q3SPT1_NITWN</name>
<evidence type="ECO:0000313" key="3">
    <source>
        <dbReference type="Proteomes" id="UP000002531"/>
    </source>
</evidence>
<keyword evidence="3" id="KW-1185">Reference proteome</keyword>
<dbReference type="AlphaFoldDB" id="Q3SPT1"/>
<sequence length="50" mass="5538">MTDLHLGRPNRGGVEDMRGIVPEEQNYAIGWTLSAFLTLSVVGVVWTFGF</sequence>
<dbReference type="RefSeq" id="WP_011315665.1">
    <property type="nucleotide sequence ID" value="NC_007406.1"/>
</dbReference>
<dbReference type="EMBL" id="CP000115">
    <property type="protein sequence ID" value="ABA05710.1"/>
    <property type="molecule type" value="Genomic_DNA"/>
</dbReference>
<dbReference type="KEGG" id="nwi:Nwi_2457"/>
<dbReference type="Proteomes" id="UP000002531">
    <property type="component" value="Chromosome"/>
</dbReference>
<dbReference type="HOGENOM" id="CLU_3120393_0_0_5"/>
<keyword evidence="1" id="KW-0812">Transmembrane</keyword>
<accession>Q3SPT1</accession>
<keyword evidence="1" id="KW-1133">Transmembrane helix</keyword>
<feature type="transmembrane region" description="Helical" evidence="1">
    <location>
        <begin position="27"/>
        <end position="48"/>
    </location>
</feature>
<gene>
    <name evidence="2" type="ordered locus">Nwi_2457</name>
</gene>
<reference evidence="2 3" key="1">
    <citation type="journal article" date="2006" name="Appl. Environ. Microbiol.">
        <title>Genome sequence of the chemolithoautotrophic nitrite-oxidizing bacterium Nitrobacter winogradskyi Nb-255.</title>
        <authorList>
            <person name="Starkenburg S.R."/>
            <person name="Chain P.S."/>
            <person name="Sayavedra-Soto L.A."/>
            <person name="Hauser L."/>
            <person name="Land M.L."/>
            <person name="Larimer F.W."/>
            <person name="Malfatti S.A."/>
            <person name="Klotz M.G."/>
            <person name="Bottomley P.J."/>
            <person name="Arp D.J."/>
            <person name="Hickey W.J."/>
        </authorList>
    </citation>
    <scope>NUCLEOTIDE SEQUENCE [LARGE SCALE GENOMIC DNA]</scope>
    <source>
        <strain evidence="3">ATCC 25391 / DSM 10237 / CIP 104748 / NCIMB 11846 / Nb-255</strain>
    </source>
</reference>
<evidence type="ECO:0000313" key="2">
    <source>
        <dbReference type="EMBL" id="ABA05710.1"/>
    </source>
</evidence>